<comment type="caution">
    <text evidence="3">The sequence shown here is derived from an EMBL/GenBank/DDBJ whole genome shotgun (WGS) entry which is preliminary data.</text>
</comment>
<proteinExistence type="predicted"/>
<dbReference type="Proteomes" id="UP001390339">
    <property type="component" value="Unassembled WGS sequence"/>
</dbReference>
<evidence type="ECO:0000313" key="3">
    <source>
        <dbReference type="EMBL" id="KAK8852053.1"/>
    </source>
</evidence>
<accession>A0ABR2HT32</accession>
<dbReference type="EMBL" id="JAPCWZ010000009">
    <property type="protein sequence ID" value="KAK8852053.1"/>
    <property type="molecule type" value="Genomic_DNA"/>
</dbReference>
<evidence type="ECO:0000256" key="2">
    <source>
        <dbReference type="SAM" id="MobiDB-lite"/>
    </source>
</evidence>
<sequence>MDNPVLKLAQALSLEMEKNSSLEEKNVSLEEELIEARREIRDLKLLLASTNTTAQPTTTPQLTTSTITQRLIRKVRYYLRELVYEEKTVDPTSTNDELDQLWDSTPAALGGYDDDNICWGDPSEAFHVPTIPSPPLTQLPIPTELSDHEEGLV</sequence>
<keyword evidence="4" id="KW-1185">Reference proteome</keyword>
<reference evidence="3 4" key="1">
    <citation type="journal article" date="2024" name="IMA Fungus">
        <title>Apiospora arundinis, a panoply of carbohydrate-active enzymes and secondary metabolites.</title>
        <authorList>
            <person name="Sorensen T."/>
            <person name="Petersen C."/>
            <person name="Muurmann A.T."/>
            <person name="Christiansen J.V."/>
            <person name="Brundto M.L."/>
            <person name="Overgaard C.K."/>
            <person name="Boysen A.T."/>
            <person name="Wollenberg R.D."/>
            <person name="Larsen T.O."/>
            <person name="Sorensen J.L."/>
            <person name="Nielsen K.L."/>
            <person name="Sondergaard T.E."/>
        </authorList>
    </citation>
    <scope>NUCLEOTIDE SEQUENCE [LARGE SCALE GENOMIC DNA]</scope>
    <source>
        <strain evidence="3 4">AAU 773</strain>
    </source>
</reference>
<name>A0ABR2HT32_9PEZI</name>
<feature type="region of interest" description="Disordered" evidence="2">
    <location>
        <begin position="130"/>
        <end position="153"/>
    </location>
</feature>
<keyword evidence="1" id="KW-0175">Coiled coil</keyword>
<gene>
    <name evidence="3" type="ORF">PGQ11_014532</name>
</gene>
<protein>
    <submittedName>
        <fullName evidence="3">Uncharacterized protein</fullName>
    </submittedName>
</protein>
<evidence type="ECO:0000313" key="4">
    <source>
        <dbReference type="Proteomes" id="UP001390339"/>
    </source>
</evidence>
<feature type="coiled-coil region" evidence="1">
    <location>
        <begin position="12"/>
        <end position="46"/>
    </location>
</feature>
<organism evidence="3 4">
    <name type="scientific">Apiospora arundinis</name>
    <dbReference type="NCBI Taxonomy" id="335852"/>
    <lineage>
        <taxon>Eukaryota</taxon>
        <taxon>Fungi</taxon>
        <taxon>Dikarya</taxon>
        <taxon>Ascomycota</taxon>
        <taxon>Pezizomycotina</taxon>
        <taxon>Sordariomycetes</taxon>
        <taxon>Xylariomycetidae</taxon>
        <taxon>Amphisphaeriales</taxon>
        <taxon>Apiosporaceae</taxon>
        <taxon>Apiospora</taxon>
    </lineage>
</organism>
<evidence type="ECO:0000256" key="1">
    <source>
        <dbReference type="SAM" id="Coils"/>
    </source>
</evidence>